<feature type="region of interest" description="Disordered" evidence="1">
    <location>
        <begin position="192"/>
        <end position="231"/>
    </location>
</feature>
<reference evidence="2" key="1">
    <citation type="journal article" date="2014" name="Front. Microbiol.">
        <title>High frequency of phylogenetically diverse reductive dehalogenase-homologous genes in deep subseafloor sedimentary metagenomes.</title>
        <authorList>
            <person name="Kawai M."/>
            <person name="Futagami T."/>
            <person name="Toyoda A."/>
            <person name="Takaki Y."/>
            <person name="Nishi S."/>
            <person name="Hori S."/>
            <person name="Arai W."/>
            <person name="Tsubouchi T."/>
            <person name="Morono Y."/>
            <person name="Uchiyama I."/>
            <person name="Ito T."/>
            <person name="Fujiyama A."/>
            <person name="Inagaki F."/>
            <person name="Takami H."/>
        </authorList>
    </citation>
    <scope>NUCLEOTIDE SEQUENCE</scope>
    <source>
        <strain evidence="2">Expedition CK06-06</strain>
    </source>
</reference>
<gene>
    <name evidence="2" type="ORF">S03H2_62704</name>
</gene>
<protein>
    <recommendedName>
        <fullName evidence="3">G8 domain-containing protein</fullName>
    </recommendedName>
</protein>
<feature type="non-terminal residue" evidence="2">
    <location>
        <position position="231"/>
    </location>
</feature>
<sequence length="231" mass="25293">TGYESGENGTIYHFEFALPVSSITDPQNNTVKAPLLQVKGTAFLFGGAPTNVRVSITDITDPDNKLRHNGTDWTTSTEEIWLDAVDDNGWADWHYGENLDIWTTQHEYLIRSKAFLGENEESPSEGNTFIFWDGIYINRNKILHAGTKIYSDNLWISGSSTISCESSDDYGVTIIIQGEFILDQGSKITADAKGYPSDTGPGKGSYSRDYGHSPPWWNCGGGGSYGGNGGD</sequence>
<evidence type="ECO:0008006" key="3">
    <source>
        <dbReference type="Google" id="ProtNLM"/>
    </source>
</evidence>
<evidence type="ECO:0000256" key="1">
    <source>
        <dbReference type="SAM" id="MobiDB-lite"/>
    </source>
</evidence>
<dbReference type="AlphaFoldDB" id="X1JLC9"/>
<feature type="compositionally biased region" description="Gly residues" evidence="1">
    <location>
        <begin position="219"/>
        <end position="231"/>
    </location>
</feature>
<comment type="caution">
    <text evidence="2">The sequence shown here is derived from an EMBL/GenBank/DDBJ whole genome shotgun (WGS) entry which is preliminary data.</text>
</comment>
<feature type="non-terminal residue" evidence="2">
    <location>
        <position position="1"/>
    </location>
</feature>
<name>X1JLC9_9ZZZZ</name>
<evidence type="ECO:0000313" key="2">
    <source>
        <dbReference type="EMBL" id="GAH79064.1"/>
    </source>
</evidence>
<organism evidence="2">
    <name type="scientific">marine sediment metagenome</name>
    <dbReference type="NCBI Taxonomy" id="412755"/>
    <lineage>
        <taxon>unclassified sequences</taxon>
        <taxon>metagenomes</taxon>
        <taxon>ecological metagenomes</taxon>
    </lineage>
</organism>
<proteinExistence type="predicted"/>
<accession>X1JLC9</accession>
<dbReference type="EMBL" id="BARU01040573">
    <property type="protein sequence ID" value="GAH79064.1"/>
    <property type="molecule type" value="Genomic_DNA"/>
</dbReference>